<dbReference type="OrthoDB" id="306964at2759"/>
<sequence>MQDRILSVYKRERQIITSQQDSSNGTPDCPLNLNNFTKFSFQSIDDIDIPNSLRACLSFEISEYYNNFALINAINVLQSEIELMRNIYEIRENPFAIWLCDQGEWKLVIVNDQVPCVTNSDNQFEPMFKCTYLWAIIIEKAVAKLLGNSYNVFNHLVTNSIQSFVYLLTGQPITQIQINKIEELRTLVEEKNSIFYIEVNYKQRNNAYVISSLKENQVELQAINIQSICDAGMKLKDSKFLLSWDEFQKQPLFQVHLNKDSHVYTFTMKQPIERKLQFIEHTYIYNFQINKKDTYWISICQRDQNFNSQKQKQEIKYGLIRFLLFKNHKKSYQLISDTNDFNQNLYHKIELEKGKYTLLCQAEFYNIESLSEELKNSQKILKLQIQGMKPPQNFDQSKQNEENLRELIIAIIRQISKTNKNIYTFQKEGFPQVQRIMDKTRGFMYIYYENHGDSDFEEYLQFNKHQNLINNETQQMETRRKVSIPPKEYKLLLYKYDPRALIKSPQICFECQVDFKIKPSVFEYIYFKQGVLYKEIKNLKIFIVEHEIGVSILFVNQANNTIQVTCELKLQNLLIVQHKDLSLQGKIAKFQMMPQSDYFVLLNLENPQQKQNNCTIKVIVQNKK</sequence>
<evidence type="ECO:0000259" key="6">
    <source>
        <dbReference type="PROSITE" id="PS50203"/>
    </source>
</evidence>
<proteinExistence type="inferred from homology"/>
<feature type="domain" description="Calpain catalytic" evidence="6">
    <location>
        <begin position="9"/>
        <end position="306"/>
    </location>
</feature>
<keyword evidence="3" id="KW-0378">Hydrolase</keyword>
<evidence type="ECO:0000313" key="8">
    <source>
        <dbReference type="Proteomes" id="UP000683925"/>
    </source>
</evidence>
<evidence type="ECO:0000313" key="7">
    <source>
        <dbReference type="EMBL" id="CAD8181831.1"/>
    </source>
</evidence>
<dbReference type="Pfam" id="PF00648">
    <property type="entry name" value="Peptidase_C2"/>
    <property type="match status" value="1"/>
</dbReference>
<evidence type="ECO:0000256" key="1">
    <source>
        <dbReference type="ARBA" id="ARBA00007623"/>
    </source>
</evidence>
<keyword evidence="2" id="KW-0645">Protease</keyword>
<name>A0A8S1VYD8_PAROT</name>
<dbReference type="AlphaFoldDB" id="A0A8S1VYD8"/>
<accession>A0A8S1VYD8</accession>
<comment type="caution">
    <text evidence="5">Lacks conserved residue(s) required for the propagation of feature annotation.</text>
</comment>
<comment type="similarity">
    <text evidence="1">Belongs to the peptidase C2 family.</text>
</comment>
<reference evidence="7" key="1">
    <citation type="submission" date="2021-01" db="EMBL/GenBank/DDBJ databases">
        <authorList>
            <consortium name="Genoscope - CEA"/>
            <person name="William W."/>
        </authorList>
    </citation>
    <scope>NUCLEOTIDE SEQUENCE</scope>
</reference>
<evidence type="ECO:0000256" key="5">
    <source>
        <dbReference type="PROSITE-ProRule" id="PRU00239"/>
    </source>
</evidence>
<organism evidence="7 8">
    <name type="scientific">Paramecium octaurelia</name>
    <dbReference type="NCBI Taxonomy" id="43137"/>
    <lineage>
        <taxon>Eukaryota</taxon>
        <taxon>Sar</taxon>
        <taxon>Alveolata</taxon>
        <taxon>Ciliophora</taxon>
        <taxon>Intramacronucleata</taxon>
        <taxon>Oligohymenophorea</taxon>
        <taxon>Peniculida</taxon>
        <taxon>Parameciidae</taxon>
        <taxon>Paramecium</taxon>
    </lineage>
</organism>
<comment type="caution">
    <text evidence="7">The sequence shown here is derived from an EMBL/GenBank/DDBJ whole genome shotgun (WGS) entry which is preliminary data.</text>
</comment>
<dbReference type="OMA" id="SIFYIEV"/>
<gene>
    <name evidence="7" type="ORF">POCTA_138.1.T0770244</name>
</gene>
<dbReference type="Proteomes" id="UP000683925">
    <property type="component" value="Unassembled WGS sequence"/>
</dbReference>
<dbReference type="PANTHER" id="PTHR10183">
    <property type="entry name" value="CALPAIN"/>
    <property type="match status" value="1"/>
</dbReference>
<evidence type="ECO:0000256" key="3">
    <source>
        <dbReference type="ARBA" id="ARBA00022801"/>
    </source>
</evidence>
<protein>
    <recommendedName>
        <fullName evidence="6">Calpain catalytic domain-containing protein</fullName>
    </recommendedName>
</protein>
<evidence type="ECO:0000256" key="2">
    <source>
        <dbReference type="ARBA" id="ARBA00022670"/>
    </source>
</evidence>
<dbReference type="InterPro" id="IPR022684">
    <property type="entry name" value="Calpain_cysteine_protease"/>
</dbReference>
<dbReference type="InterPro" id="IPR001300">
    <property type="entry name" value="Peptidase_C2_calpain_cat"/>
</dbReference>
<dbReference type="PROSITE" id="PS50203">
    <property type="entry name" value="CALPAIN_CAT"/>
    <property type="match status" value="1"/>
</dbReference>
<dbReference type="GO" id="GO:0006508">
    <property type="term" value="P:proteolysis"/>
    <property type="evidence" value="ECO:0007669"/>
    <property type="project" value="UniProtKB-KW"/>
</dbReference>
<dbReference type="EMBL" id="CAJJDP010000076">
    <property type="protein sequence ID" value="CAD8181831.1"/>
    <property type="molecule type" value="Genomic_DNA"/>
</dbReference>
<evidence type="ECO:0000256" key="4">
    <source>
        <dbReference type="ARBA" id="ARBA00022807"/>
    </source>
</evidence>
<dbReference type="GO" id="GO:0004198">
    <property type="term" value="F:calcium-dependent cysteine-type endopeptidase activity"/>
    <property type="evidence" value="ECO:0007669"/>
    <property type="project" value="InterPro"/>
</dbReference>
<keyword evidence="4" id="KW-0788">Thiol protease</keyword>
<keyword evidence="8" id="KW-1185">Reference proteome</keyword>
<dbReference type="PANTHER" id="PTHR10183:SF379">
    <property type="entry name" value="CALPAIN-5"/>
    <property type="match status" value="1"/>
</dbReference>